<dbReference type="PANTHER" id="PTHR23028">
    <property type="entry name" value="ACETYLTRANSFERASE"/>
    <property type="match status" value="1"/>
</dbReference>
<organism evidence="10 11">
    <name type="scientific">Streptococcus hillyeri</name>
    <dbReference type="NCBI Taxonomy" id="2282420"/>
    <lineage>
        <taxon>Bacteria</taxon>
        <taxon>Bacillati</taxon>
        <taxon>Bacillota</taxon>
        <taxon>Bacilli</taxon>
        <taxon>Lactobacillales</taxon>
        <taxon>Streptococcaceae</taxon>
        <taxon>Streptococcus</taxon>
    </lineage>
</organism>
<evidence type="ECO:0000256" key="6">
    <source>
        <dbReference type="ARBA" id="ARBA00023136"/>
    </source>
</evidence>
<gene>
    <name evidence="10" type="ORF">EAF07_09245</name>
</gene>
<dbReference type="GO" id="GO:0009103">
    <property type="term" value="P:lipopolysaccharide biosynthetic process"/>
    <property type="evidence" value="ECO:0007669"/>
    <property type="project" value="TreeGrafter"/>
</dbReference>
<feature type="transmembrane region" description="Helical" evidence="8">
    <location>
        <begin position="236"/>
        <end position="255"/>
    </location>
</feature>
<evidence type="ECO:0000256" key="8">
    <source>
        <dbReference type="SAM" id="Phobius"/>
    </source>
</evidence>
<name>A0A3L9DNZ9_9STRE</name>
<feature type="transmembrane region" description="Helical" evidence="8">
    <location>
        <begin position="324"/>
        <end position="346"/>
    </location>
</feature>
<evidence type="ECO:0000256" key="1">
    <source>
        <dbReference type="ARBA" id="ARBA00004651"/>
    </source>
</evidence>
<feature type="transmembrane region" description="Helical" evidence="8">
    <location>
        <begin position="69"/>
        <end position="90"/>
    </location>
</feature>
<evidence type="ECO:0000313" key="10">
    <source>
        <dbReference type="EMBL" id="RLY01663.1"/>
    </source>
</evidence>
<keyword evidence="6 8" id="KW-0472">Membrane</keyword>
<dbReference type="Pfam" id="PF01757">
    <property type="entry name" value="Acyl_transf_3"/>
    <property type="match status" value="1"/>
</dbReference>
<dbReference type="EMBL" id="RCVM01000024">
    <property type="protein sequence ID" value="RLY01663.1"/>
    <property type="molecule type" value="Genomic_DNA"/>
</dbReference>
<dbReference type="GO" id="GO:0005886">
    <property type="term" value="C:plasma membrane"/>
    <property type="evidence" value="ECO:0007669"/>
    <property type="project" value="UniProtKB-SubCell"/>
</dbReference>
<dbReference type="Gene3D" id="3.40.50.1110">
    <property type="entry name" value="SGNH hydrolase"/>
    <property type="match status" value="1"/>
</dbReference>
<feature type="transmembrane region" description="Helical" evidence="8">
    <location>
        <begin position="371"/>
        <end position="389"/>
    </location>
</feature>
<feature type="transmembrane region" description="Helical" evidence="8">
    <location>
        <begin position="261"/>
        <end position="284"/>
    </location>
</feature>
<feature type="transmembrane region" description="Helical" evidence="8">
    <location>
        <begin position="166"/>
        <end position="189"/>
    </location>
</feature>
<feature type="domain" description="Acyltransferase 3" evidence="9">
    <location>
        <begin position="4"/>
        <end position="339"/>
    </location>
</feature>
<feature type="transmembrane region" description="Helical" evidence="8">
    <location>
        <begin position="7"/>
        <end position="23"/>
    </location>
</feature>
<evidence type="ECO:0000313" key="11">
    <source>
        <dbReference type="Proteomes" id="UP000279194"/>
    </source>
</evidence>
<dbReference type="InterPro" id="IPR036514">
    <property type="entry name" value="SGNH_hydro_sf"/>
</dbReference>
<keyword evidence="3 10" id="KW-0808">Transferase</keyword>
<dbReference type="InterPro" id="IPR050879">
    <property type="entry name" value="Acyltransferase_3"/>
</dbReference>
<dbReference type="AlphaFoldDB" id="A0A3L9DNZ9"/>
<proteinExistence type="predicted"/>
<dbReference type="GO" id="GO:0016747">
    <property type="term" value="F:acyltransferase activity, transferring groups other than amino-acyl groups"/>
    <property type="evidence" value="ECO:0007669"/>
    <property type="project" value="InterPro"/>
</dbReference>
<feature type="transmembrane region" description="Helical" evidence="8">
    <location>
        <begin position="29"/>
        <end position="49"/>
    </location>
</feature>
<comment type="caution">
    <text evidence="10">The sequence shown here is derived from an EMBL/GenBank/DDBJ whole genome shotgun (WGS) entry which is preliminary data.</text>
</comment>
<dbReference type="InterPro" id="IPR002656">
    <property type="entry name" value="Acyl_transf_3_dom"/>
</dbReference>
<protein>
    <submittedName>
        <fullName evidence="10">Acyltransferase</fullName>
    </submittedName>
</protein>
<sequence length="592" mass="66866">MRIKWFSAVRVTGLLLVLLYHYFKTAFPGGFVGVDIFFTFSGYLITALLLDEFSKNHKIDYISFLRRRFYRIVPPLVLMILVVMPFTFLVRRDFVADIGRQIATTLGFTTNFYELFVGANYENQFIPHLFLHTWSLAIEVHFYLLWGLVIWLASKRVHRTSQLRGMIFLSSGFFFLMSFLTMFIGAFLVDNFSNLYFSSLAHAFPFFVGSFLATLTGIRDTTKKLNRQIIEWQTRSVLLAAVGGFIGLIVLGLFLDFNHIFTYLLGFLLASVLGGVMIYSTRILHEKLSNVEEPKILTFLSDTSYGVYLFHWPFLVIFNQFMPMLFSIFFTTLLSLIFASLSYYVLEPILLGKQPSILGLTLDWKPYQKHLLGGVSVLTLLAIGISLTAPKVGQFETELRASSLDQANSNMSRTHTLAAGDASAMSSLMIIGDSVALRASDAIKEILPEAQLDASVSRGFDSAYETFQNQISNDSLPLTVILAVGVNSLYNYQEDLEKFITSLPKGHRLVIVTPYNSTDGRVSEVRNYELDLTQKYDYVTVADWYQAGINNQDIWAGTDGVHFSDTTTKGAKLYAKTIQKAIEQASKKPAKK</sequence>
<evidence type="ECO:0000256" key="4">
    <source>
        <dbReference type="ARBA" id="ARBA00022692"/>
    </source>
</evidence>
<feature type="transmembrane region" description="Helical" evidence="8">
    <location>
        <begin position="134"/>
        <end position="154"/>
    </location>
</feature>
<evidence type="ECO:0000256" key="5">
    <source>
        <dbReference type="ARBA" id="ARBA00022989"/>
    </source>
</evidence>
<feature type="transmembrane region" description="Helical" evidence="8">
    <location>
        <begin position="195"/>
        <end position="215"/>
    </location>
</feature>
<accession>A0A3L9DNZ9</accession>
<keyword evidence="11" id="KW-1185">Reference proteome</keyword>
<keyword evidence="4 8" id="KW-0812">Transmembrane</keyword>
<comment type="subcellular location">
    <subcellularLocation>
        <location evidence="1">Cell membrane</location>
        <topology evidence="1">Multi-pass membrane protein</topology>
    </subcellularLocation>
</comment>
<keyword evidence="7 10" id="KW-0012">Acyltransferase</keyword>
<evidence type="ECO:0000256" key="7">
    <source>
        <dbReference type="ARBA" id="ARBA00023315"/>
    </source>
</evidence>
<feature type="transmembrane region" description="Helical" evidence="8">
    <location>
        <begin position="296"/>
        <end position="318"/>
    </location>
</feature>
<reference evidence="10 11" key="1">
    <citation type="submission" date="2018-10" db="EMBL/GenBank/DDBJ databases">
        <title>Streptococcus hillyeri sp. nov., isolated from equine tracheal sample.</title>
        <authorList>
            <person name="Macfadyen A.C."/>
            <person name="Waller A."/>
            <person name="Paterson G.K."/>
        </authorList>
    </citation>
    <scope>NUCLEOTIDE SEQUENCE [LARGE SCALE GENOMIC DNA]</scope>
    <source>
        <strain evidence="10 11">28462</strain>
    </source>
</reference>
<keyword evidence="5 8" id="KW-1133">Transmembrane helix</keyword>
<dbReference type="Proteomes" id="UP000279194">
    <property type="component" value="Unassembled WGS sequence"/>
</dbReference>
<dbReference type="RefSeq" id="WP_121836271.1">
    <property type="nucleotide sequence ID" value="NZ_CP163513.1"/>
</dbReference>
<evidence type="ECO:0000256" key="2">
    <source>
        <dbReference type="ARBA" id="ARBA00022475"/>
    </source>
</evidence>
<dbReference type="OrthoDB" id="9796461at2"/>
<keyword evidence="2" id="KW-1003">Cell membrane</keyword>
<evidence type="ECO:0000256" key="3">
    <source>
        <dbReference type="ARBA" id="ARBA00022679"/>
    </source>
</evidence>
<dbReference type="SUPFAM" id="SSF52266">
    <property type="entry name" value="SGNH hydrolase"/>
    <property type="match status" value="1"/>
</dbReference>
<evidence type="ECO:0000259" key="9">
    <source>
        <dbReference type="Pfam" id="PF01757"/>
    </source>
</evidence>
<dbReference type="PANTHER" id="PTHR23028:SF53">
    <property type="entry name" value="ACYL_TRANSF_3 DOMAIN-CONTAINING PROTEIN"/>
    <property type="match status" value="1"/>
</dbReference>